<organism evidence="3 4">
    <name type="scientific">Molorchus minor</name>
    <dbReference type="NCBI Taxonomy" id="1323400"/>
    <lineage>
        <taxon>Eukaryota</taxon>
        <taxon>Metazoa</taxon>
        <taxon>Ecdysozoa</taxon>
        <taxon>Arthropoda</taxon>
        <taxon>Hexapoda</taxon>
        <taxon>Insecta</taxon>
        <taxon>Pterygota</taxon>
        <taxon>Neoptera</taxon>
        <taxon>Endopterygota</taxon>
        <taxon>Coleoptera</taxon>
        <taxon>Polyphaga</taxon>
        <taxon>Cucujiformia</taxon>
        <taxon>Chrysomeloidea</taxon>
        <taxon>Cerambycidae</taxon>
        <taxon>Lamiinae</taxon>
        <taxon>Monochamini</taxon>
        <taxon>Molorchus</taxon>
    </lineage>
</organism>
<dbReference type="InterPro" id="IPR025160">
    <property type="entry name" value="AATF"/>
</dbReference>
<dbReference type="EMBL" id="JAPWTJ010000386">
    <property type="protein sequence ID" value="KAJ8978973.1"/>
    <property type="molecule type" value="Genomic_DNA"/>
</dbReference>
<dbReference type="PANTHER" id="PTHR15565:SF0">
    <property type="entry name" value="PROTEIN AATF"/>
    <property type="match status" value="1"/>
</dbReference>
<reference evidence="3" key="1">
    <citation type="journal article" date="2023" name="Insect Mol. Biol.">
        <title>Genome sequencing provides insights into the evolution of gene families encoding plant cell wall-degrading enzymes in longhorned beetles.</title>
        <authorList>
            <person name="Shin N.R."/>
            <person name="Okamura Y."/>
            <person name="Kirsch R."/>
            <person name="Pauchet Y."/>
        </authorList>
    </citation>
    <scope>NUCLEOTIDE SEQUENCE</scope>
    <source>
        <strain evidence="3">MMC_N1</strain>
    </source>
</reference>
<evidence type="ECO:0000256" key="1">
    <source>
        <dbReference type="SAM" id="MobiDB-lite"/>
    </source>
</evidence>
<dbReference type="Pfam" id="PF13339">
    <property type="entry name" value="AATF-Che1"/>
    <property type="match status" value="1"/>
</dbReference>
<sequence length="254" mass="29179">MIKTNHKETLADKIADVLNTAPVTLDLEDDDLDNTHAKVVDADPYVEDDADEVFLSKLRRQNIDIEDDIRYKGVKANRKDIYGSSDDEQYESDEDSEDGVEEVEESEESENEDDGLEDKQNLSVEEEEASEDEYEDEMSDEGDSGDVTKKDDFKAMSKTDFSAEMKKGLCVRNQMNMWENLLETRIQLQKCLVTANKMRKRDIFIEIKQTSGNEFTDEVAKTKKSLMSALDKLLLLQKLVLKKIPQNKESRQKE</sequence>
<dbReference type="PANTHER" id="PTHR15565">
    <property type="entry name" value="AATF PROTEIN APOPTOSIS ANTAGONIZING TRANSCRIPTION FACTOR"/>
    <property type="match status" value="1"/>
</dbReference>
<dbReference type="InterPro" id="IPR039223">
    <property type="entry name" value="AATF/Bfr2"/>
</dbReference>
<accession>A0ABQ9JLV3</accession>
<protein>
    <recommendedName>
        <fullName evidence="2">AATF leucine zipper-containing domain-containing protein</fullName>
    </recommendedName>
</protein>
<dbReference type="Proteomes" id="UP001162164">
    <property type="component" value="Unassembled WGS sequence"/>
</dbReference>
<evidence type="ECO:0000259" key="2">
    <source>
        <dbReference type="Pfam" id="PF13339"/>
    </source>
</evidence>
<feature type="region of interest" description="Disordered" evidence="1">
    <location>
        <begin position="80"/>
        <end position="151"/>
    </location>
</feature>
<feature type="compositionally biased region" description="Acidic residues" evidence="1">
    <location>
        <begin position="85"/>
        <end position="116"/>
    </location>
</feature>
<keyword evidence="4" id="KW-1185">Reference proteome</keyword>
<proteinExistence type="predicted"/>
<feature type="compositionally biased region" description="Acidic residues" evidence="1">
    <location>
        <begin position="124"/>
        <end position="144"/>
    </location>
</feature>
<name>A0ABQ9JLV3_9CUCU</name>
<gene>
    <name evidence="3" type="ORF">NQ317_001445</name>
</gene>
<evidence type="ECO:0000313" key="4">
    <source>
        <dbReference type="Proteomes" id="UP001162164"/>
    </source>
</evidence>
<evidence type="ECO:0000313" key="3">
    <source>
        <dbReference type="EMBL" id="KAJ8978973.1"/>
    </source>
</evidence>
<comment type="caution">
    <text evidence="3">The sequence shown here is derived from an EMBL/GenBank/DDBJ whole genome shotgun (WGS) entry which is preliminary data.</text>
</comment>
<feature type="domain" description="AATF leucine zipper-containing" evidence="2">
    <location>
        <begin position="164"/>
        <end position="246"/>
    </location>
</feature>